<name>A0AC58JFY6_DANRE</name>
<sequence length="442" mass="48699">MDIRKIHPINSSRFIDEPLQPIAERHYCGDYSQERRRHCIAVTDISLHRRAILHLLKMFSTSSEIQQMEGCFVTNLTLTGKEVKAVGDEVSFTPASPITKGASIIWKHISTSGAVTKAIEYDEDGVNIWNNNFLGITSLDEKTGKITIKNLTFFHTGVYTIDINSKEQTQRFSLTVKERVPKPTITIEKSADSKAAYLTCKYDESVTMELSIIWKNSTGEIKTLTSNERSQSITVHSTGNPKNYYTCTLDNIASRATSDPVTEEQLFEEESSSGPWWIIFPFLILGGIGACFGLYCKNGSVKKFVDEHVPCKKDQGKKDGESAGNDPASSTPLKNQTQANSTLQGNQTQGENNAGGAEDGYVNISELKNHTQGENNAGGGENDHANSTLQGNQTQGKNNFGGAEDGYDTTIVLENQSQDGDKDDDPQGIKDLYDKLESLKDD</sequence>
<accession>A0AC58JFY6</accession>
<keyword evidence="1" id="KW-1185">Reference proteome</keyword>
<dbReference type="RefSeq" id="XP_073805397.1">
    <property type="nucleotide sequence ID" value="XM_073949296.1"/>
</dbReference>
<organism evidence="1 2">
    <name type="scientific">Danio rerio</name>
    <name type="common">Zebrafish</name>
    <name type="synonym">Brachydanio rerio</name>
    <dbReference type="NCBI Taxonomy" id="7955"/>
    <lineage>
        <taxon>Eukaryota</taxon>
        <taxon>Metazoa</taxon>
        <taxon>Chordata</taxon>
        <taxon>Craniata</taxon>
        <taxon>Vertebrata</taxon>
        <taxon>Euteleostomi</taxon>
        <taxon>Actinopterygii</taxon>
        <taxon>Neopterygii</taxon>
        <taxon>Teleostei</taxon>
        <taxon>Ostariophysi</taxon>
        <taxon>Cypriniformes</taxon>
        <taxon>Danionidae</taxon>
        <taxon>Danioninae</taxon>
        <taxon>Danio</taxon>
    </lineage>
</organism>
<evidence type="ECO:0000313" key="1">
    <source>
        <dbReference type="Proteomes" id="UP000000437"/>
    </source>
</evidence>
<reference evidence="2" key="1">
    <citation type="submission" date="2025-08" db="UniProtKB">
        <authorList>
            <consortium name="RefSeq"/>
        </authorList>
    </citation>
    <scope>IDENTIFICATION</scope>
    <source>
        <strain evidence="2">Tuebingen</strain>
        <tissue evidence="2">Fibroblasts and whole tissue</tissue>
    </source>
</reference>
<proteinExistence type="predicted"/>
<evidence type="ECO:0000313" key="2">
    <source>
        <dbReference type="RefSeq" id="XP_073805397.1"/>
    </source>
</evidence>
<protein>
    <submittedName>
        <fullName evidence="2">Uncharacterized protein si:ch211-132g1.3 isoform X1</fullName>
    </submittedName>
</protein>
<gene>
    <name evidence="2" type="primary">si:ch211-132g1.3</name>
</gene>
<dbReference type="Proteomes" id="UP000000437">
    <property type="component" value="Chromosome 1"/>
</dbReference>